<dbReference type="SMART" id="SM00387">
    <property type="entry name" value="HATPase_c"/>
    <property type="match status" value="1"/>
</dbReference>
<gene>
    <name evidence="10" type="ORF">GCM10017764_00680</name>
</gene>
<evidence type="ECO:0000256" key="1">
    <source>
        <dbReference type="ARBA" id="ARBA00000085"/>
    </source>
</evidence>
<keyword evidence="8" id="KW-0472">Membrane</keyword>
<dbReference type="PANTHER" id="PTHR45436:SF5">
    <property type="entry name" value="SENSOR HISTIDINE KINASE TRCS"/>
    <property type="match status" value="1"/>
</dbReference>
<protein>
    <recommendedName>
        <fullName evidence="2">histidine kinase</fullName>
        <ecNumber evidence="2">2.7.13.3</ecNumber>
    </recommendedName>
</protein>
<dbReference type="Proteomes" id="UP000620550">
    <property type="component" value="Unassembled WGS sequence"/>
</dbReference>
<dbReference type="InterPro" id="IPR005467">
    <property type="entry name" value="His_kinase_dom"/>
</dbReference>
<proteinExistence type="predicted"/>
<dbReference type="EC" id="2.7.13.3" evidence="2"/>
<organism evidence="10 11">
    <name type="scientific">Sphingobacterium griseoflavum</name>
    <dbReference type="NCBI Taxonomy" id="1474952"/>
    <lineage>
        <taxon>Bacteria</taxon>
        <taxon>Pseudomonadati</taxon>
        <taxon>Bacteroidota</taxon>
        <taxon>Sphingobacteriia</taxon>
        <taxon>Sphingobacteriales</taxon>
        <taxon>Sphingobacteriaceae</taxon>
        <taxon>Sphingobacterium</taxon>
    </lineage>
</organism>
<name>A0ABQ3HSW5_9SPHI</name>
<dbReference type="InterPro" id="IPR003594">
    <property type="entry name" value="HATPase_dom"/>
</dbReference>
<keyword evidence="3" id="KW-0597">Phosphoprotein</keyword>
<keyword evidence="5 8" id="KW-0812">Transmembrane</keyword>
<evidence type="ECO:0000256" key="3">
    <source>
        <dbReference type="ARBA" id="ARBA00022553"/>
    </source>
</evidence>
<dbReference type="GO" id="GO:0016301">
    <property type="term" value="F:kinase activity"/>
    <property type="evidence" value="ECO:0007669"/>
    <property type="project" value="UniProtKB-KW"/>
</dbReference>
<dbReference type="PANTHER" id="PTHR45436">
    <property type="entry name" value="SENSOR HISTIDINE KINASE YKOH"/>
    <property type="match status" value="1"/>
</dbReference>
<evidence type="ECO:0000256" key="5">
    <source>
        <dbReference type="ARBA" id="ARBA00022692"/>
    </source>
</evidence>
<feature type="transmembrane region" description="Helical" evidence="8">
    <location>
        <begin position="12"/>
        <end position="32"/>
    </location>
</feature>
<keyword evidence="7 8" id="KW-1133">Transmembrane helix</keyword>
<dbReference type="SMART" id="SM00388">
    <property type="entry name" value="HisKA"/>
    <property type="match status" value="1"/>
</dbReference>
<accession>A0ABQ3HSW5</accession>
<dbReference type="Gene3D" id="1.10.287.130">
    <property type="match status" value="1"/>
</dbReference>
<keyword evidence="4" id="KW-0808">Transferase</keyword>
<dbReference type="Gene3D" id="3.30.565.10">
    <property type="entry name" value="Histidine kinase-like ATPase, C-terminal domain"/>
    <property type="match status" value="1"/>
</dbReference>
<dbReference type="PROSITE" id="PS50109">
    <property type="entry name" value="HIS_KIN"/>
    <property type="match status" value="1"/>
</dbReference>
<dbReference type="CDD" id="cd00082">
    <property type="entry name" value="HisKA"/>
    <property type="match status" value="1"/>
</dbReference>
<dbReference type="Pfam" id="PF00512">
    <property type="entry name" value="HisKA"/>
    <property type="match status" value="1"/>
</dbReference>
<dbReference type="InterPro" id="IPR050428">
    <property type="entry name" value="TCS_sensor_his_kinase"/>
</dbReference>
<evidence type="ECO:0000256" key="7">
    <source>
        <dbReference type="ARBA" id="ARBA00022989"/>
    </source>
</evidence>
<dbReference type="EMBL" id="BNAF01000001">
    <property type="protein sequence ID" value="GHE23100.1"/>
    <property type="molecule type" value="Genomic_DNA"/>
</dbReference>
<reference evidence="11" key="1">
    <citation type="journal article" date="2019" name="Int. J. Syst. Evol. Microbiol.">
        <title>The Global Catalogue of Microorganisms (GCM) 10K type strain sequencing project: providing services to taxonomists for standard genome sequencing and annotation.</title>
        <authorList>
            <consortium name="The Broad Institute Genomics Platform"/>
            <consortium name="The Broad Institute Genome Sequencing Center for Infectious Disease"/>
            <person name="Wu L."/>
            <person name="Ma J."/>
        </authorList>
    </citation>
    <scope>NUCLEOTIDE SEQUENCE [LARGE SCALE GENOMIC DNA]</scope>
    <source>
        <strain evidence="11">CGMCC 1.12966</strain>
    </source>
</reference>
<evidence type="ECO:0000256" key="6">
    <source>
        <dbReference type="ARBA" id="ARBA00022777"/>
    </source>
</evidence>
<feature type="domain" description="Histidine kinase" evidence="9">
    <location>
        <begin position="223"/>
        <end position="433"/>
    </location>
</feature>
<evidence type="ECO:0000256" key="8">
    <source>
        <dbReference type="SAM" id="Phobius"/>
    </source>
</evidence>
<dbReference type="InterPro" id="IPR036890">
    <property type="entry name" value="HATPase_C_sf"/>
</dbReference>
<dbReference type="SUPFAM" id="SSF55874">
    <property type="entry name" value="ATPase domain of HSP90 chaperone/DNA topoisomerase II/histidine kinase"/>
    <property type="match status" value="1"/>
</dbReference>
<evidence type="ECO:0000256" key="2">
    <source>
        <dbReference type="ARBA" id="ARBA00012438"/>
    </source>
</evidence>
<dbReference type="InterPro" id="IPR003661">
    <property type="entry name" value="HisK_dim/P_dom"/>
</dbReference>
<sequence length="436" mass="50568">MQVSVKNYTLRFLSLAFFVIISAWAALFYAYILDEVYDNVDDGLKNQKILILRELYKFPELLETSEFGISQFRVLPVKDMEGFSEENHLSSVFFYMPYDDEQEPYRVLRTGFYAANKKPYRLEIRTSTVEEDDLIYDLTTALIVLYLVLVLGMYLINEVVLRKVWQPFATILANLNHYRFGHKGSLKPIHTNVVEFNKLDEEIRRMWNRNEEVFEEQKRFIENAAHELQTPLAITINRLELLMEDETLSEEQLTQIEASKSSLRRLVNLNKALLMLSRIENKQYAHVELVNFNQLTHQLIDDLADLSAFKQIELRRLEQGVFEAEVNPDLALVLVSNLLRNAVRHNKKGGKISVSFQPQQLVISNTGQQQPLDAERLFQRFFKGAQDGLSNGLGLAIVKSIIESYPSLQLEYIYSAGQHIFMIKYSEGYPLSSRSV</sequence>
<evidence type="ECO:0000256" key="4">
    <source>
        <dbReference type="ARBA" id="ARBA00022679"/>
    </source>
</evidence>
<dbReference type="SUPFAM" id="SSF47384">
    <property type="entry name" value="Homodimeric domain of signal transducing histidine kinase"/>
    <property type="match status" value="1"/>
</dbReference>
<comment type="catalytic activity">
    <reaction evidence="1">
        <text>ATP + protein L-histidine = ADP + protein N-phospho-L-histidine.</text>
        <dbReference type="EC" id="2.7.13.3"/>
    </reaction>
</comment>
<evidence type="ECO:0000313" key="10">
    <source>
        <dbReference type="EMBL" id="GHE23100.1"/>
    </source>
</evidence>
<dbReference type="Pfam" id="PF02518">
    <property type="entry name" value="HATPase_c"/>
    <property type="match status" value="1"/>
</dbReference>
<dbReference type="InterPro" id="IPR036097">
    <property type="entry name" value="HisK_dim/P_sf"/>
</dbReference>
<keyword evidence="6 10" id="KW-0418">Kinase</keyword>
<evidence type="ECO:0000259" key="9">
    <source>
        <dbReference type="PROSITE" id="PS50109"/>
    </source>
</evidence>
<evidence type="ECO:0000313" key="11">
    <source>
        <dbReference type="Proteomes" id="UP000620550"/>
    </source>
</evidence>
<feature type="transmembrane region" description="Helical" evidence="8">
    <location>
        <begin position="134"/>
        <end position="156"/>
    </location>
</feature>
<keyword evidence="11" id="KW-1185">Reference proteome</keyword>
<comment type="caution">
    <text evidence="10">The sequence shown here is derived from an EMBL/GenBank/DDBJ whole genome shotgun (WGS) entry which is preliminary data.</text>
</comment>